<evidence type="ECO:0000256" key="1">
    <source>
        <dbReference type="SAM" id="MobiDB-lite"/>
    </source>
</evidence>
<reference evidence="2 3" key="1">
    <citation type="journal article" date="2022" name="G3 (Bethesda)">
        <title>Enemy or ally: a genomic approach to elucidate the lifestyle of Phyllosticta citrichinaensis.</title>
        <authorList>
            <person name="Buijs V.A."/>
            <person name="Groenewald J.Z."/>
            <person name="Haridas S."/>
            <person name="LaButti K.M."/>
            <person name="Lipzen A."/>
            <person name="Martin F.M."/>
            <person name="Barry K."/>
            <person name="Grigoriev I.V."/>
            <person name="Crous P.W."/>
            <person name="Seidl M.F."/>
        </authorList>
    </citation>
    <scope>NUCLEOTIDE SEQUENCE [LARGE SCALE GENOMIC DNA]</scope>
    <source>
        <strain evidence="2 3">CBS 129764</strain>
    </source>
</reference>
<organism evidence="2 3">
    <name type="scientific">Phyllosticta citrichinensis</name>
    <dbReference type="NCBI Taxonomy" id="1130410"/>
    <lineage>
        <taxon>Eukaryota</taxon>
        <taxon>Fungi</taxon>
        <taxon>Dikarya</taxon>
        <taxon>Ascomycota</taxon>
        <taxon>Pezizomycotina</taxon>
        <taxon>Dothideomycetes</taxon>
        <taxon>Dothideomycetes incertae sedis</taxon>
        <taxon>Botryosphaeriales</taxon>
        <taxon>Phyllostictaceae</taxon>
        <taxon>Phyllosticta</taxon>
    </lineage>
</organism>
<sequence length="229" mass="25819">MNIISSLPRCQFIHRMLAHSIHKAYVACDKEPLLLTVLGTVFDRRERSGITVLMCDVRSAESGHARRETTIQDNAILMGLSVAGISNIERIRKEKELGVKEPSVSRSWKACRMSRALAHSPWRCAAHQQPSQSNERLRAESSAVSCDCFDMKTLVKVCGEYSRHCDGSTMTFENREAGFRYTIRPDDTLDAERESKQRGYGGSTEDAEEYPFENPYRDTEDNGSSSDES</sequence>
<gene>
    <name evidence="2" type="ORF">IWX90DRAFT_505856</name>
</gene>
<protein>
    <submittedName>
        <fullName evidence="2">Uncharacterized protein</fullName>
    </submittedName>
</protein>
<evidence type="ECO:0000313" key="3">
    <source>
        <dbReference type="Proteomes" id="UP001456524"/>
    </source>
</evidence>
<feature type="region of interest" description="Disordered" evidence="1">
    <location>
        <begin position="183"/>
        <end position="229"/>
    </location>
</feature>
<name>A0ABR1XM84_9PEZI</name>
<dbReference type="Proteomes" id="UP001456524">
    <property type="component" value="Unassembled WGS sequence"/>
</dbReference>
<feature type="compositionally biased region" description="Basic and acidic residues" evidence="1">
    <location>
        <begin position="183"/>
        <end position="197"/>
    </location>
</feature>
<proteinExistence type="predicted"/>
<dbReference type="EMBL" id="JBBWUH010000007">
    <property type="protein sequence ID" value="KAK8161332.1"/>
    <property type="molecule type" value="Genomic_DNA"/>
</dbReference>
<comment type="caution">
    <text evidence="2">The sequence shown here is derived from an EMBL/GenBank/DDBJ whole genome shotgun (WGS) entry which is preliminary data.</text>
</comment>
<keyword evidence="3" id="KW-1185">Reference proteome</keyword>
<accession>A0ABR1XM84</accession>
<evidence type="ECO:0000313" key="2">
    <source>
        <dbReference type="EMBL" id="KAK8161332.1"/>
    </source>
</evidence>